<accession>A0ABR9JZL9</accession>
<dbReference type="Gene3D" id="3.30.360.10">
    <property type="entry name" value="Dihydrodipicolinate Reductase, domain 2"/>
    <property type="match status" value="1"/>
</dbReference>
<dbReference type="SUPFAM" id="SSF55347">
    <property type="entry name" value="Glyceraldehyde-3-phosphate dehydrogenase-like, C-terminal domain"/>
    <property type="match status" value="1"/>
</dbReference>
<name>A0ABR9JZL9_9ACTN</name>
<gene>
    <name evidence="5" type="ORF">H4W34_005851</name>
</gene>
<feature type="domain" description="Gfo/Idh/MocA-like oxidoreductase N-terminal" evidence="3">
    <location>
        <begin position="6"/>
        <end position="123"/>
    </location>
</feature>
<sequence length="340" mass="35926">MAGSTVRWGILGTGGIAATFTEDLLLLPDHEVVAVGSRSDGSATAFAERYAIPRAHGSYAALAADDGVDVVYVATPHPMHFEPARLCMEAGRAVLVEKPLTTSAADAEKLTAIAREHGVFAMEGMWTRFNPLVRRLRELVADGAIGEVTSVYADFSVAAEFDASHRQWSPDLGGGALLDLGCYPVSFTWPLLGPPATVQVTASPAPTGVDANTGIMFGYESGALALLHCGFAGFSPHTATVVGTKGRVDVAAPFYRPSVMTLMRDGAMPEEITADVPGHGFTFEAEEVARCLRAGLTESPLMPLDETVAILRTLDEIAARFTERFADRARGGAQSTSTQP</sequence>
<dbReference type="Proteomes" id="UP000627838">
    <property type="component" value="Unassembled WGS sequence"/>
</dbReference>
<dbReference type="PANTHER" id="PTHR22604:SF105">
    <property type="entry name" value="TRANS-1,2-DIHYDROBENZENE-1,2-DIOL DEHYDROGENASE"/>
    <property type="match status" value="1"/>
</dbReference>
<organism evidence="5 6">
    <name type="scientific">Actinomadura algeriensis</name>
    <dbReference type="NCBI Taxonomy" id="1679523"/>
    <lineage>
        <taxon>Bacteria</taxon>
        <taxon>Bacillati</taxon>
        <taxon>Actinomycetota</taxon>
        <taxon>Actinomycetes</taxon>
        <taxon>Streptosporangiales</taxon>
        <taxon>Thermomonosporaceae</taxon>
        <taxon>Actinomadura</taxon>
    </lineage>
</organism>
<comment type="caution">
    <text evidence="5">The sequence shown here is derived from an EMBL/GenBank/DDBJ whole genome shotgun (WGS) entry which is preliminary data.</text>
</comment>
<evidence type="ECO:0000259" key="3">
    <source>
        <dbReference type="Pfam" id="PF01408"/>
    </source>
</evidence>
<dbReference type="InterPro" id="IPR050984">
    <property type="entry name" value="Gfo/Idh/MocA_domain"/>
</dbReference>
<dbReference type="Pfam" id="PF01408">
    <property type="entry name" value="GFO_IDH_MocA"/>
    <property type="match status" value="1"/>
</dbReference>
<dbReference type="RefSeq" id="WP_192762120.1">
    <property type="nucleotide sequence ID" value="NZ_JADBDZ010000001.1"/>
</dbReference>
<proteinExistence type="inferred from homology"/>
<feature type="domain" description="GFO/IDH/MocA-like oxidoreductase" evidence="4">
    <location>
        <begin position="133"/>
        <end position="248"/>
    </location>
</feature>
<keyword evidence="6" id="KW-1185">Reference proteome</keyword>
<evidence type="ECO:0000256" key="2">
    <source>
        <dbReference type="ARBA" id="ARBA00023002"/>
    </source>
</evidence>
<evidence type="ECO:0000313" key="6">
    <source>
        <dbReference type="Proteomes" id="UP000627838"/>
    </source>
</evidence>
<dbReference type="InterPro" id="IPR036291">
    <property type="entry name" value="NAD(P)-bd_dom_sf"/>
</dbReference>
<evidence type="ECO:0000259" key="4">
    <source>
        <dbReference type="Pfam" id="PF22725"/>
    </source>
</evidence>
<evidence type="ECO:0000256" key="1">
    <source>
        <dbReference type="ARBA" id="ARBA00010928"/>
    </source>
</evidence>
<reference evidence="5 6" key="1">
    <citation type="submission" date="2020-10" db="EMBL/GenBank/DDBJ databases">
        <title>Sequencing the genomes of 1000 actinobacteria strains.</title>
        <authorList>
            <person name="Klenk H.-P."/>
        </authorList>
    </citation>
    <scope>NUCLEOTIDE SEQUENCE [LARGE SCALE GENOMIC DNA]</scope>
    <source>
        <strain evidence="5 6">DSM 46744</strain>
    </source>
</reference>
<comment type="similarity">
    <text evidence="1">Belongs to the Gfo/Idh/MocA family.</text>
</comment>
<dbReference type="InterPro" id="IPR055170">
    <property type="entry name" value="GFO_IDH_MocA-like_dom"/>
</dbReference>
<keyword evidence="2" id="KW-0560">Oxidoreductase</keyword>
<dbReference type="InterPro" id="IPR000683">
    <property type="entry name" value="Gfo/Idh/MocA-like_OxRdtase_N"/>
</dbReference>
<protein>
    <submittedName>
        <fullName evidence="5">Dehydrogenase</fullName>
    </submittedName>
</protein>
<dbReference type="EMBL" id="JADBDZ010000001">
    <property type="protein sequence ID" value="MBE1536018.1"/>
    <property type="molecule type" value="Genomic_DNA"/>
</dbReference>
<evidence type="ECO:0000313" key="5">
    <source>
        <dbReference type="EMBL" id="MBE1536018.1"/>
    </source>
</evidence>
<dbReference type="Pfam" id="PF22725">
    <property type="entry name" value="GFO_IDH_MocA_C3"/>
    <property type="match status" value="1"/>
</dbReference>
<dbReference type="Gene3D" id="3.40.50.720">
    <property type="entry name" value="NAD(P)-binding Rossmann-like Domain"/>
    <property type="match status" value="1"/>
</dbReference>
<dbReference type="SUPFAM" id="SSF51735">
    <property type="entry name" value="NAD(P)-binding Rossmann-fold domains"/>
    <property type="match status" value="1"/>
</dbReference>
<dbReference type="PANTHER" id="PTHR22604">
    <property type="entry name" value="OXIDOREDUCTASES"/>
    <property type="match status" value="1"/>
</dbReference>